<protein>
    <submittedName>
        <fullName evidence="1">Uncharacterized protein</fullName>
    </submittedName>
</protein>
<dbReference type="EMBL" id="JARQZJ010000037">
    <property type="protein sequence ID" value="KAK9876503.1"/>
    <property type="molecule type" value="Genomic_DNA"/>
</dbReference>
<proteinExistence type="predicted"/>
<keyword evidence="2" id="KW-1185">Reference proteome</keyword>
<dbReference type="Proteomes" id="UP001431783">
    <property type="component" value="Unassembled WGS sequence"/>
</dbReference>
<evidence type="ECO:0000313" key="1">
    <source>
        <dbReference type="EMBL" id="KAK9876503.1"/>
    </source>
</evidence>
<gene>
    <name evidence="1" type="ORF">WA026_013878</name>
</gene>
<sequence length="132" mass="15664">MKERYFQEPLKTDLVEKLIANGKETTYHDHYCNFERYEKYMPKITEKRVPLPEGWKQAATTQRNSYRDPVILFPNIYKKRPDVVIAPCEMDDAYKHSIKSKKVTELQGTIGELGRFILDNEMHGKIEKVHFQ</sequence>
<comment type="caution">
    <text evidence="1">The sequence shown here is derived from an EMBL/GenBank/DDBJ whole genome shotgun (WGS) entry which is preliminary data.</text>
</comment>
<dbReference type="AlphaFoldDB" id="A0AAW1U1U3"/>
<organism evidence="1 2">
    <name type="scientific">Henosepilachna vigintioctopunctata</name>
    <dbReference type="NCBI Taxonomy" id="420089"/>
    <lineage>
        <taxon>Eukaryota</taxon>
        <taxon>Metazoa</taxon>
        <taxon>Ecdysozoa</taxon>
        <taxon>Arthropoda</taxon>
        <taxon>Hexapoda</taxon>
        <taxon>Insecta</taxon>
        <taxon>Pterygota</taxon>
        <taxon>Neoptera</taxon>
        <taxon>Endopterygota</taxon>
        <taxon>Coleoptera</taxon>
        <taxon>Polyphaga</taxon>
        <taxon>Cucujiformia</taxon>
        <taxon>Coccinelloidea</taxon>
        <taxon>Coccinellidae</taxon>
        <taxon>Epilachninae</taxon>
        <taxon>Epilachnini</taxon>
        <taxon>Henosepilachna</taxon>
    </lineage>
</organism>
<reference evidence="1 2" key="1">
    <citation type="submission" date="2023-03" db="EMBL/GenBank/DDBJ databases">
        <title>Genome insight into feeding habits of ladybird beetles.</title>
        <authorList>
            <person name="Li H.-S."/>
            <person name="Huang Y.-H."/>
            <person name="Pang H."/>
        </authorList>
    </citation>
    <scope>NUCLEOTIDE SEQUENCE [LARGE SCALE GENOMIC DNA]</scope>
    <source>
        <strain evidence="1">SYSU_2023b</strain>
        <tissue evidence="1">Whole body</tissue>
    </source>
</reference>
<accession>A0AAW1U1U3</accession>
<name>A0AAW1U1U3_9CUCU</name>
<evidence type="ECO:0000313" key="2">
    <source>
        <dbReference type="Proteomes" id="UP001431783"/>
    </source>
</evidence>